<evidence type="ECO:0000256" key="5">
    <source>
        <dbReference type="SAM" id="MobiDB-lite"/>
    </source>
</evidence>
<comment type="subcellular location">
    <subcellularLocation>
        <location evidence="1">Nucleus</location>
    </subcellularLocation>
</comment>
<accession>A0A8H3FS68</accession>
<dbReference type="AlphaFoldDB" id="A0A8H3FS68"/>
<keyword evidence="3" id="KW-0597">Phosphoprotein</keyword>
<dbReference type="InterPro" id="IPR015947">
    <property type="entry name" value="PUA-like_sf"/>
</dbReference>
<protein>
    <recommendedName>
        <fullName evidence="2">Thymocyte nuclear protein 1</fullName>
    </recommendedName>
</protein>
<dbReference type="OrthoDB" id="41445at2759"/>
<keyword evidence="4" id="KW-0539">Nucleus</keyword>
<dbReference type="FunFam" id="3.10.590.10:FF:000003">
    <property type="entry name" value="Thymocyte nuclear protein 1"/>
    <property type="match status" value="1"/>
</dbReference>
<organism evidence="7 8">
    <name type="scientific">Gomphillus americanus</name>
    <dbReference type="NCBI Taxonomy" id="1940652"/>
    <lineage>
        <taxon>Eukaryota</taxon>
        <taxon>Fungi</taxon>
        <taxon>Dikarya</taxon>
        <taxon>Ascomycota</taxon>
        <taxon>Pezizomycotina</taxon>
        <taxon>Lecanoromycetes</taxon>
        <taxon>OSLEUM clade</taxon>
        <taxon>Ostropomycetidae</taxon>
        <taxon>Ostropales</taxon>
        <taxon>Graphidaceae</taxon>
        <taxon>Gomphilloideae</taxon>
        <taxon>Gomphillus</taxon>
    </lineage>
</organism>
<dbReference type="Gene3D" id="3.10.590.10">
    <property type="entry name" value="ph1033 like domains"/>
    <property type="match status" value="1"/>
</dbReference>
<dbReference type="PANTHER" id="PTHR14087">
    <property type="entry name" value="THYMOCYTE NUCLEAR PROTEIN 1"/>
    <property type="match status" value="1"/>
</dbReference>
<feature type="compositionally biased region" description="Basic and acidic residues" evidence="5">
    <location>
        <begin position="8"/>
        <end position="25"/>
    </location>
</feature>
<proteinExistence type="predicted"/>
<reference evidence="7" key="1">
    <citation type="submission" date="2021-03" db="EMBL/GenBank/DDBJ databases">
        <authorList>
            <person name="Tagirdzhanova G."/>
        </authorList>
    </citation>
    <scope>NUCLEOTIDE SEQUENCE</scope>
</reference>
<feature type="domain" description="EVE" evidence="6">
    <location>
        <begin position="87"/>
        <end position="243"/>
    </location>
</feature>
<keyword evidence="8" id="KW-1185">Reference proteome</keyword>
<feature type="region of interest" description="Disordered" evidence="5">
    <location>
        <begin position="1"/>
        <end position="84"/>
    </location>
</feature>
<evidence type="ECO:0000259" key="6">
    <source>
        <dbReference type="Pfam" id="PF01878"/>
    </source>
</evidence>
<dbReference type="GO" id="GO:0005634">
    <property type="term" value="C:nucleus"/>
    <property type="evidence" value="ECO:0007669"/>
    <property type="project" value="UniProtKB-SubCell"/>
</dbReference>
<evidence type="ECO:0000313" key="8">
    <source>
        <dbReference type="Proteomes" id="UP000664169"/>
    </source>
</evidence>
<evidence type="ECO:0000256" key="1">
    <source>
        <dbReference type="ARBA" id="ARBA00004123"/>
    </source>
</evidence>
<evidence type="ECO:0000313" key="7">
    <source>
        <dbReference type="EMBL" id="CAF9929010.1"/>
    </source>
</evidence>
<comment type="caution">
    <text evidence="7">The sequence shown here is derived from an EMBL/GenBank/DDBJ whole genome shotgun (WGS) entry which is preliminary data.</text>
</comment>
<name>A0A8H3FS68_9LECA</name>
<evidence type="ECO:0000256" key="4">
    <source>
        <dbReference type="ARBA" id="ARBA00023242"/>
    </source>
</evidence>
<dbReference type="InterPro" id="IPR002740">
    <property type="entry name" value="EVE_domain"/>
</dbReference>
<sequence length="257" mass="29465">MAPKRRAQKSETEAPAKKANSEATRRSTRSSSKKTNTDLDHASTQVEDTIKPKKNPRKRANESSTKTQDAKPIPDTITADLSEGRSYWLMKAEPESRLEKGKDVKFSIDDLVAVEKEPWDGVRNPTARNNMRAMKKGEKAFFYHSNCKIPGIAGIIEIEDEHSVDESAFDPKHPYYDEKSSRDNPKWSLVHVKFLKKLEKLISLKELQKFYQPGEKLANMQVLRMSRLSVSKVSKQEWEFVCRELARIDPETLESIE</sequence>
<dbReference type="SUPFAM" id="SSF88697">
    <property type="entry name" value="PUA domain-like"/>
    <property type="match status" value="1"/>
</dbReference>
<dbReference type="InterPro" id="IPR047197">
    <property type="entry name" value="THYN1-like_EVE"/>
</dbReference>
<dbReference type="Pfam" id="PF01878">
    <property type="entry name" value="EVE"/>
    <property type="match status" value="1"/>
</dbReference>
<evidence type="ECO:0000256" key="2">
    <source>
        <dbReference type="ARBA" id="ARBA00014654"/>
    </source>
</evidence>
<dbReference type="CDD" id="cd21133">
    <property type="entry name" value="EVE"/>
    <property type="match status" value="1"/>
</dbReference>
<dbReference type="InterPro" id="IPR052181">
    <property type="entry name" value="5hmC_binding"/>
</dbReference>
<dbReference type="PANTHER" id="PTHR14087:SF7">
    <property type="entry name" value="THYMOCYTE NUCLEAR PROTEIN 1"/>
    <property type="match status" value="1"/>
</dbReference>
<dbReference type="Proteomes" id="UP000664169">
    <property type="component" value="Unassembled WGS sequence"/>
</dbReference>
<evidence type="ECO:0000256" key="3">
    <source>
        <dbReference type="ARBA" id="ARBA00022553"/>
    </source>
</evidence>
<gene>
    <name evidence="7" type="ORF">GOMPHAMPRED_005286</name>
</gene>
<dbReference type="EMBL" id="CAJPDQ010000031">
    <property type="protein sequence ID" value="CAF9929010.1"/>
    <property type="molecule type" value="Genomic_DNA"/>
</dbReference>